<organism evidence="7 8">
    <name type="scientific">Flagellimonas marinaquae</name>
    <dbReference type="NCBI Taxonomy" id="254955"/>
    <lineage>
        <taxon>Bacteria</taxon>
        <taxon>Pseudomonadati</taxon>
        <taxon>Bacteroidota</taxon>
        <taxon>Flavobacteriia</taxon>
        <taxon>Flavobacteriales</taxon>
        <taxon>Flavobacteriaceae</taxon>
        <taxon>Flagellimonas</taxon>
    </lineage>
</organism>
<evidence type="ECO:0000256" key="2">
    <source>
        <dbReference type="ARBA" id="ARBA00022475"/>
    </source>
</evidence>
<evidence type="ECO:0000256" key="3">
    <source>
        <dbReference type="ARBA" id="ARBA00022692"/>
    </source>
</evidence>
<name>A0AA48KS48_9FLAO</name>
<evidence type="ECO:0000313" key="8">
    <source>
        <dbReference type="Proteomes" id="UP001330184"/>
    </source>
</evidence>
<comment type="subcellular location">
    <subcellularLocation>
        <location evidence="1">Cell membrane</location>
        <topology evidence="1">Multi-pass membrane protein</topology>
    </subcellularLocation>
</comment>
<feature type="transmembrane region" description="Helical" evidence="6">
    <location>
        <begin position="52"/>
        <end position="70"/>
    </location>
</feature>
<keyword evidence="3 6" id="KW-0812">Transmembrane</keyword>
<keyword evidence="5 6" id="KW-0472">Membrane</keyword>
<dbReference type="AlphaFoldDB" id="A0AA48KS48"/>
<proteinExistence type="predicted"/>
<protein>
    <submittedName>
        <fullName evidence="7">Sugar transporter</fullName>
    </submittedName>
</protein>
<keyword evidence="7" id="KW-0813">Transport</keyword>
<feature type="transmembrane region" description="Helical" evidence="6">
    <location>
        <begin position="383"/>
        <end position="416"/>
    </location>
</feature>
<feature type="transmembrane region" description="Helical" evidence="6">
    <location>
        <begin position="346"/>
        <end position="363"/>
    </location>
</feature>
<evidence type="ECO:0000256" key="5">
    <source>
        <dbReference type="ARBA" id="ARBA00023136"/>
    </source>
</evidence>
<keyword evidence="8" id="KW-1185">Reference proteome</keyword>
<evidence type="ECO:0000256" key="1">
    <source>
        <dbReference type="ARBA" id="ARBA00004651"/>
    </source>
</evidence>
<feature type="transmembrane region" description="Helical" evidence="6">
    <location>
        <begin position="154"/>
        <end position="171"/>
    </location>
</feature>
<feature type="transmembrane region" description="Helical" evidence="6">
    <location>
        <begin position="251"/>
        <end position="271"/>
    </location>
</feature>
<feature type="transmembrane region" description="Helical" evidence="6">
    <location>
        <begin position="468"/>
        <end position="492"/>
    </location>
</feature>
<feature type="transmembrane region" description="Helical" evidence="6">
    <location>
        <begin position="437"/>
        <end position="456"/>
    </location>
</feature>
<dbReference type="PANTHER" id="PTHR30250:SF26">
    <property type="entry name" value="PSMA PROTEIN"/>
    <property type="match status" value="1"/>
</dbReference>
<dbReference type="PANTHER" id="PTHR30250">
    <property type="entry name" value="PST FAMILY PREDICTED COLANIC ACID TRANSPORTER"/>
    <property type="match status" value="1"/>
</dbReference>
<feature type="transmembrane region" description="Helical" evidence="6">
    <location>
        <begin position="311"/>
        <end position="334"/>
    </location>
</feature>
<dbReference type="Proteomes" id="UP001330184">
    <property type="component" value="Chromosome"/>
</dbReference>
<evidence type="ECO:0000256" key="4">
    <source>
        <dbReference type="ARBA" id="ARBA00022989"/>
    </source>
</evidence>
<sequence>MSRVRKSIKNAKIGILFFGLSIIAQFFSRKIFLEFLGDEFIGLTGTLRSVLSFLNLAELGIGTAIGYTLYKPIYDNNKQEINKIIGLLGFLYHRIGLFVLAGGLLVSLFFPWIFESTSLSIPLVYFAFYSFLATTLFSYFINYHMVLLEADQKGYVVQGYFQTSNILRLIVQSLLSYYFQSLYLWVALEVFFSIIYAVILRVKVKEHYPWLIVNAKESKGIVKQYPEVIKKIKQLFVHKLGSFVKDGTDNILVFALVSLESVAFFGNYQLIFTKLTGLVKMVFSGTRAGIGNLVAENNKKNIFKVFWEIQALQFFIGGVIGLVLFYCIEPFITIWVGKQYVLEKEVLVLLSIIFFIGQTRGAVEFFKNAYGLYSDTWAPAAEAIVNLLISFIFGRMLGISGIMLGTLVSLVLFVVIWKPYFLFKYGFKSNLWHFWKGYLGHLLLFSLLAIAMDYLIGTYLNLQVENYFSWFMLVLQVALLCAITYGALLYIFTDGFKHLAHRAINLISKKINKRGK</sequence>
<keyword evidence="7" id="KW-0762">Sugar transport</keyword>
<dbReference type="InterPro" id="IPR050833">
    <property type="entry name" value="Poly_Biosynth_Transport"/>
</dbReference>
<dbReference type="RefSeq" id="WP_224837188.1">
    <property type="nucleotide sequence ID" value="NZ_AP027268.1"/>
</dbReference>
<keyword evidence="2" id="KW-1003">Cell membrane</keyword>
<evidence type="ECO:0000313" key="7">
    <source>
        <dbReference type="EMBL" id="BDW93816.1"/>
    </source>
</evidence>
<reference evidence="7 8" key="1">
    <citation type="submission" date="2023-01" db="EMBL/GenBank/DDBJ databases">
        <title>Complete genome sequence of Muricauda aquimarina strain IFOP_LL357.</title>
        <authorList>
            <person name="Gajardo G."/>
            <person name="Ueki S."/>
            <person name="Maruyama F."/>
        </authorList>
    </citation>
    <scope>NUCLEOTIDE SEQUENCE [LARGE SCALE GENOMIC DNA]</scope>
    <source>
        <strain evidence="7 8">IFOP_LL357</strain>
    </source>
</reference>
<gene>
    <name evidence="7" type="ORF">MACH07_26480</name>
</gene>
<dbReference type="GO" id="GO:0005886">
    <property type="term" value="C:plasma membrane"/>
    <property type="evidence" value="ECO:0007669"/>
    <property type="project" value="UniProtKB-SubCell"/>
</dbReference>
<evidence type="ECO:0000256" key="6">
    <source>
        <dbReference type="SAM" id="Phobius"/>
    </source>
</evidence>
<feature type="transmembrane region" description="Helical" evidence="6">
    <location>
        <begin position="91"/>
        <end position="114"/>
    </location>
</feature>
<accession>A0AA48KS48</accession>
<feature type="transmembrane region" description="Helical" evidence="6">
    <location>
        <begin position="177"/>
        <end position="199"/>
    </location>
</feature>
<dbReference type="EMBL" id="AP027268">
    <property type="protein sequence ID" value="BDW93816.1"/>
    <property type="molecule type" value="Genomic_DNA"/>
</dbReference>
<keyword evidence="4 6" id="KW-1133">Transmembrane helix</keyword>
<feature type="transmembrane region" description="Helical" evidence="6">
    <location>
        <begin position="120"/>
        <end position="142"/>
    </location>
</feature>